<dbReference type="EMBL" id="CP013661">
    <property type="protein sequence ID" value="ALS80378.1"/>
    <property type="molecule type" value="Genomic_DNA"/>
</dbReference>
<evidence type="ECO:0000313" key="2">
    <source>
        <dbReference type="EMBL" id="ALS80378.1"/>
    </source>
</evidence>
<reference evidence="2" key="1">
    <citation type="submission" date="2016-01" db="EMBL/GenBank/DDBJ databases">
        <title>Complete genome of Planococcus kocurri type strain.</title>
        <authorList>
            <person name="See-Too W.S."/>
        </authorList>
    </citation>
    <scope>NUCLEOTIDE SEQUENCE [LARGE SCALE GENOMIC DNA]</scope>
    <source>
        <strain evidence="2">ATCC 43650</strain>
    </source>
</reference>
<proteinExistence type="predicted"/>
<evidence type="ECO:0000313" key="3">
    <source>
        <dbReference type="Proteomes" id="UP000065533"/>
    </source>
</evidence>
<sequence>MEWLLIAVSTGLVLMNIRLMLIVKKQHINNSSPEIHEKMAQFVAQLEEENNELYNKLTTYIKNSETQLVERVERLEQTKIEQIDSPEKSTVETEKIIQLSRQGFSSRQIAKVLHADFGEVELVLNMNNKQYSNLKEEEVL</sequence>
<protein>
    <submittedName>
        <fullName evidence="2">Uncharacterized protein</fullName>
    </submittedName>
</protein>
<name>A0ABM5X179_9BACL</name>
<keyword evidence="3" id="KW-1185">Reference proteome</keyword>
<dbReference type="InterPro" id="IPR046118">
    <property type="entry name" value="DUF6115"/>
</dbReference>
<gene>
    <name evidence="2" type="ORF">AUO94_15890</name>
</gene>
<evidence type="ECO:0000256" key="1">
    <source>
        <dbReference type="SAM" id="Coils"/>
    </source>
</evidence>
<keyword evidence="1" id="KW-0175">Coiled coil</keyword>
<dbReference type="Proteomes" id="UP000065533">
    <property type="component" value="Chromosome"/>
</dbReference>
<accession>A0ABM5X179</accession>
<organism evidence="2 3">
    <name type="scientific">Planococcus kocurii</name>
    <dbReference type="NCBI Taxonomy" id="1374"/>
    <lineage>
        <taxon>Bacteria</taxon>
        <taxon>Bacillati</taxon>
        <taxon>Bacillota</taxon>
        <taxon>Bacilli</taxon>
        <taxon>Bacillales</taxon>
        <taxon>Caryophanaceae</taxon>
        <taxon>Planococcus</taxon>
    </lineage>
</organism>
<feature type="coiled-coil region" evidence="1">
    <location>
        <begin position="36"/>
        <end position="63"/>
    </location>
</feature>
<dbReference type="Pfam" id="PF19610">
    <property type="entry name" value="DUF6115"/>
    <property type="match status" value="1"/>
</dbReference>